<dbReference type="SUPFAM" id="SSF47203">
    <property type="entry name" value="Acyl-CoA dehydrogenase C-terminal domain-like"/>
    <property type="match status" value="1"/>
</dbReference>
<feature type="domain" description="HpaB/PvcC/4-BUDH C-terminal" evidence="5">
    <location>
        <begin position="289"/>
        <end position="475"/>
    </location>
</feature>
<feature type="binding site" evidence="4">
    <location>
        <begin position="147"/>
        <end position="149"/>
    </location>
    <ligand>
        <name>FAD</name>
        <dbReference type="ChEBI" id="CHEBI:57692"/>
    </ligand>
</feature>
<comment type="caution">
    <text evidence="7">The sequence shown here is derived from an EMBL/GenBank/DDBJ whole genome shotgun (WGS) entry which is preliminary data.</text>
</comment>
<dbReference type="InterPro" id="IPR024719">
    <property type="entry name" value="HpaB/PvcC/4-BUDH_C"/>
</dbReference>
<keyword evidence="2 4" id="KW-0274">FAD</keyword>
<dbReference type="Gene3D" id="1.20.140.10">
    <property type="entry name" value="Butyryl-CoA Dehydrogenase, subunit A, domain 3"/>
    <property type="match status" value="1"/>
</dbReference>
<dbReference type="Proteomes" id="UP000239724">
    <property type="component" value="Unassembled WGS sequence"/>
</dbReference>
<dbReference type="PIRSF" id="PIRSF000331">
    <property type="entry name" value="HpaA_HpaB"/>
    <property type="match status" value="1"/>
</dbReference>
<keyword evidence="1" id="KW-0285">Flavoprotein</keyword>
<dbReference type="SUPFAM" id="SSF56645">
    <property type="entry name" value="Acyl-CoA dehydrogenase NM domain-like"/>
    <property type="match status" value="1"/>
</dbReference>
<feature type="binding site" evidence="4">
    <location>
        <position position="190"/>
    </location>
    <ligand>
        <name>FAD</name>
        <dbReference type="ChEBI" id="CHEBI:57692"/>
    </ligand>
</feature>
<dbReference type="InterPro" id="IPR036250">
    <property type="entry name" value="AcylCo_DH-like_C"/>
</dbReference>
<dbReference type="InterPro" id="IPR009100">
    <property type="entry name" value="AcylCoA_DH/oxidase_NM_dom_sf"/>
</dbReference>
<dbReference type="PANTHER" id="PTHR36117">
    <property type="entry name" value="4-HYDROXYPHENYLACETATE 3-MONOOXYGENASE-RELATED"/>
    <property type="match status" value="1"/>
</dbReference>
<keyword evidence="3" id="KW-0560">Oxidoreductase</keyword>
<dbReference type="OrthoDB" id="7233724at2"/>
<dbReference type="Gene3D" id="1.10.3140.10">
    <property type="entry name" value="4-hydroxybutyryl-coa dehydratase, domain 1"/>
    <property type="match status" value="1"/>
</dbReference>
<dbReference type="GO" id="GO:0016627">
    <property type="term" value="F:oxidoreductase activity, acting on the CH-CH group of donors"/>
    <property type="evidence" value="ECO:0007669"/>
    <property type="project" value="InterPro"/>
</dbReference>
<dbReference type="InterPro" id="IPR046373">
    <property type="entry name" value="Acyl-CoA_Oxase/DH_mid-dom_sf"/>
</dbReference>
<dbReference type="EMBL" id="NHRY01000065">
    <property type="protein sequence ID" value="PPQ35905.1"/>
    <property type="molecule type" value="Genomic_DNA"/>
</dbReference>
<dbReference type="InterPro" id="IPR024674">
    <property type="entry name" value="HpaB/PvcC/4-BUDH_N"/>
</dbReference>
<evidence type="ECO:0000256" key="2">
    <source>
        <dbReference type="ARBA" id="ARBA00022827"/>
    </source>
</evidence>
<evidence type="ECO:0000313" key="8">
    <source>
        <dbReference type="Proteomes" id="UP000239724"/>
    </source>
</evidence>
<evidence type="ECO:0000256" key="4">
    <source>
        <dbReference type="PIRSR" id="PIRSR000331-2"/>
    </source>
</evidence>
<protein>
    <submittedName>
        <fullName evidence="7">4-hydroxyphenylacetate 3-hydroxylase</fullName>
    </submittedName>
</protein>
<sequence>MPARTGAQFLHGLRDSRAVWIGADRVTDPLDHPDLRGAAEAIAAVFDLHHQHPDDCLMPDPETGEPIAVSHMIPRSRDDLLRRHKALRRVAEFSVGLMGRTPDYMNVTYAGFAGRADEWGINGNDEGAANLIAFQKELARADLSLTHTLIHATVDKSKGHVPTGFDDTQLHKVEDTAHGILVRGARVLATLAPFADELAVYPSQPMPDASHRHALSFCIRMDTPGLKFLCRDSVARPVNRFDYPFSSRFDEQDAFVIFDSVEVPRHRVFIDGNLPVYNSVMSASWRGNAMHQTMIRAWTKLEFAWGLATRMAEAIGASDPVTQEMLGEIWSYAELTRTAVMAGEQGSYEYGNGCWFLDQRPLNALRATLPYWFPRVNEIIRLIGSHNVLCTPTAAQFADPQLRPLIDKYLRGARDITAEQRARIFRLGWDFAGTALASRNEQYERFYLTSGTRNRQGAQLRAERAVADALVDRFLRAAE</sequence>
<organism evidence="7 8">
    <name type="scientific">Rhodopila globiformis</name>
    <name type="common">Rhodopseudomonas globiformis</name>
    <dbReference type="NCBI Taxonomy" id="1071"/>
    <lineage>
        <taxon>Bacteria</taxon>
        <taxon>Pseudomonadati</taxon>
        <taxon>Pseudomonadota</taxon>
        <taxon>Alphaproteobacteria</taxon>
        <taxon>Acetobacterales</taxon>
        <taxon>Acetobacteraceae</taxon>
        <taxon>Rhodopila</taxon>
    </lineage>
</organism>
<reference evidence="7 8" key="1">
    <citation type="journal article" date="2018" name="Arch. Microbiol.">
        <title>New insights into the metabolic potential of the phototrophic purple bacterium Rhodopila globiformis DSM 161(T) from its draft genome sequence and evidence for a vanadium-dependent nitrogenase.</title>
        <authorList>
            <person name="Imhoff J.F."/>
            <person name="Rahn T."/>
            <person name="Kunzel S."/>
            <person name="Neulinger S.C."/>
        </authorList>
    </citation>
    <scope>NUCLEOTIDE SEQUENCE [LARGE SCALE GENOMIC DNA]</scope>
    <source>
        <strain evidence="7 8">DSM 161</strain>
    </source>
</reference>
<dbReference type="RefSeq" id="WP_104517994.1">
    <property type="nucleotide sequence ID" value="NZ_NHRY01000065.1"/>
</dbReference>
<proteinExistence type="predicted"/>
<evidence type="ECO:0000256" key="3">
    <source>
        <dbReference type="ARBA" id="ARBA00023002"/>
    </source>
</evidence>
<evidence type="ECO:0000259" key="6">
    <source>
        <dbReference type="Pfam" id="PF11794"/>
    </source>
</evidence>
<dbReference type="Gene3D" id="2.40.110.10">
    <property type="entry name" value="Butyryl-CoA Dehydrogenase, subunit A, domain 2"/>
    <property type="match status" value="1"/>
</dbReference>
<keyword evidence="8" id="KW-1185">Reference proteome</keyword>
<dbReference type="Pfam" id="PF03241">
    <property type="entry name" value="HpaB"/>
    <property type="match status" value="1"/>
</dbReference>
<dbReference type="AlphaFoldDB" id="A0A2S6NL53"/>
<dbReference type="InterPro" id="IPR004925">
    <property type="entry name" value="HpaB/PvcC/4-BUDH"/>
</dbReference>
<name>A0A2S6NL53_RHOGL</name>
<feature type="domain" description="HpaB/PvcC/4-BUDH N-terminal" evidence="6">
    <location>
        <begin position="5"/>
        <end position="270"/>
    </location>
</feature>
<dbReference type="Pfam" id="PF11794">
    <property type="entry name" value="HpaB_N"/>
    <property type="match status" value="1"/>
</dbReference>
<gene>
    <name evidence="7" type="ORF">CCS01_06275</name>
</gene>
<evidence type="ECO:0000259" key="5">
    <source>
        <dbReference type="Pfam" id="PF03241"/>
    </source>
</evidence>
<evidence type="ECO:0000256" key="1">
    <source>
        <dbReference type="ARBA" id="ARBA00022630"/>
    </source>
</evidence>
<evidence type="ECO:0000313" key="7">
    <source>
        <dbReference type="EMBL" id="PPQ35905.1"/>
    </source>
</evidence>
<dbReference type="PANTHER" id="PTHR36117:SF3">
    <property type="entry name" value="4-HYDROXYPHENYLACETATE 3-MONOOXYGENASE-RELATED"/>
    <property type="match status" value="1"/>
</dbReference>
<accession>A0A2S6NL53</accession>